<evidence type="ECO:0000313" key="3">
    <source>
        <dbReference type="EMBL" id="VDM66788.1"/>
    </source>
</evidence>
<feature type="chain" id="PRO_5018052336" evidence="2">
    <location>
        <begin position="17"/>
        <end position="154"/>
    </location>
</feature>
<keyword evidence="4" id="KW-1185">Reference proteome</keyword>
<accession>A0A3P7KE84</accession>
<dbReference type="OrthoDB" id="43744at2759"/>
<gene>
    <name evidence="3" type="ORF">SVUK_LOCUS1786</name>
</gene>
<reference evidence="3 4" key="1">
    <citation type="submission" date="2018-11" db="EMBL/GenBank/DDBJ databases">
        <authorList>
            <consortium name="Pathogen Informatics"/>
        </authorList>
    </citation>
    <scope>NUCLEOTIDE SEQUENCE [LARGE SCALE GENOMIC DNA]</scope>
</reference>
<proteinExistence type="predicted"/>
<protein>
    <submittedName>
        <fullName evidence="3">Uncharacterized protein</fullName>
    </submittedName>
</protein>
<sequence length="154" mass="17239">MKTGLIALCLTSIVFAQIHFPGEKYFANVRQLTFHGTHAEAYFSFDDNFLTLQATGYGVDCDQIYRLDLNDSPNQTLHRLSTGIGSCTCSFFYPNNKDVLYAGNFHKTKIPAKKGSNDPSCPPKRCRSPEAMRDPVLQNLSHYTFSSSDQTQQG</sequence>
<evidence type="ECO:0000256" key="1">
    <source>
        <dbReference type="SAM" id="MobiDB-lite"/>
    </source>
</evidence>
<evidence type="ECO:0000313" key="4">
    <source>
        <dbReference type="Proteomes" id="UP000270094"/>
    </source>
</evidence>
<feature type="region of interest" description="Disordered" evidence="1">
    <location>
        <begin position="112"/>
        <end position="132"/>
    </location>
</feature>
<dbReference type="AlphaFoldDB" id="A0A3P7KE84"/>
<name>A0A3P7KE84_STRVU</name>
<feature type="signal peptide" evidence="2">
    <location>
        <begin position="1"/>
        <end position="16"/>
    </location>
</feature>
<dbReference type="EMBL" id="UYYB01003730">
    <property type="protein sequence ID" value="VDM66788.1"/>
    <property type="molecule type" value="Genomic_DNA"/>
</dbReference>
<keyword evidence="2" id="KW-0732">Signal</keyword>
<organism evidence="3 4">
    <name type="scientific">Strongylus vulgaris</name>
    <name type="common">Blood worm</name>
    <dbReference type="NCBI Taxonomy" id="40348"/>
    <lineage>
        <taxon>Eukaryota</taxon>
        <taxon>Metazoa</taxon>
        <taxon>Ecdysozoa</taxon>
        <taxon>Nematoda</taxon>
        <taxon>Chromadorea</taxon>
        <taxon>Rhabditida</taxon>
        <taxon>Rhabditina</taxon>
        <taxon>Rhabditomorpha</taxon>
        <taxon>Strongyloidea</taxon>
        <taxon>Strongylidae</taxon>
        <taxon>Strongylus</taxon>
    </lineage>
</organism>
<evidence type="ECO:0000256" key="2">
    <source>
        <dbReference type="SAM" id="SignalP"/>
    </source>
</evidence>
<dbReference type="Proteomes" id="UP000270094">
    <property type="component" value="Unassembled WGS sequence"/>
</dbReference>